<evidence type="ECO:0000256" key="9">
    <source>
        <dbReference type="ARBA" id="ARBA00022741"/>
    </source>
</evidence>
<proteinExistence type="inferred from homology"/>
<evidence type="ECO:0000256" key="19">
    <source>
        <dbReference type="SAM" id="Phobius"/>
    </source>
</evidence>
<evidence type="ECO:0000256" key="16">
    <source>
        <dbReference type="ARBA" id="ARBA00023180"/>
    </source>
</evidence>
<comment type="catalytic activity">
    <reaction evidence="17">
        <text>L-seryl-[protein] + ATP = O-phospho-L-seryl-[protein] + ADP + H(+)</text>
        <dbReference type="Rhea" id="RHEA:17989"/>
        <dbReference type="Rhea" id="RHEA-COMP:9863"/>
        <dbReference type="Rhea" id="RHEA-COMP:11604"/>
        <dbReference type="ChEBI" id="CHEBI:15378"/>
        <dbReference type="ChEBI" id="CHEBI:29999"/>
        <dbReference type="ChEBI" id="CHEBI:30616"/>
        <dbReference type="ChEBI" id="CHEBI:83421"/>
        <dbReference type="ChEBI" id="CHEBI:456216"/>
        <dbReference type="EC" id="2.7.11.1"/>
    </reaction>
</comment>
<dbReference type="CDD" id="cd01098">
    <property type="entry name" value="PAN_AP_plant"/>
    <property type="match status" value="1"/>
</dbReference>
<evidence type="ECO:0000313" key="24">
    <source>
        <dbReference type="EMBL" id="MQL97780.1"/>
    </source>
</evidence>
<feature type="domain" description="Bulb-type lectin" evidence="22">
    <location>
        <begin position="40"/>
        <end position="162"/>
    </location>
</feature>
<keyword evidence="7 20" id="KW-0732">Signal</keyword>
<dbReference type="PANTHER" id="PTHR47974">
    <property type="entry name" value="OS07G0415500 PROTEIN"/>
    <property type="match status" value="1"/>
</dbReference>
<keyword evidence="13" id="KW-0465">Mannose-binding</keyword>
<dbReference type="Pfam" id="PF01453">
    <property type="entry name" value="B_lectin"/>
    <property type="match status" value="1"/>
</dbReference>
<dbReference type="FunFam" id="1.10.510.10:FF:000227">
    <property type="entry name" value="Serine/threonine-protein kinase"/>
    <property type="match status" value="1"/>
</dbReference>
<dbReference type="PANTHER" id="PTHR47974:SF19">
    <property type="entry name" value="RECEPTOR-LIKE SERINE_THREONINE-PROTEIN KINASE"/>
    <property type="match status" value="1"/>
</dbReference>
<dbReference type="GO" id="GO:0005537">
    <property type="term" value="F:D-mannose binding"/>
    <property type="evidence" value="ECO:0007669"/>
    <property type="project" value="UniProtKB-KW"/>
</dbReference>
<dbReference type="InterPro" id="IPR008271">
    <property type="entry name" value="Ser/Thr_kinase_AS"/>
</dbReference>
<comment type="subcellular location">
    <subcellularLocation>
        <location evidence="1">Membrane</location>
        <topology evidence="1">Single-pass membrane protein</topology>
    </subcellularLocation>
</comment>
<dbReference type="CDD" id="cd14066">
    <property type="entry name" value="STKc_IRAK"/>
    <property type="match status" value="1"/>
</dbReference>
<feature type="domain" description="Protein kinase" evidence="21">
    <location>
        <begin position="508"/>
        <end position="784"/>
    </location>
</feature>
<keyword evidence="13" id="KW-0430">Lectin</keyword>
<dbReference type="Gene3D" id="3.30.200.20">
    <property type="entry name" value="Phosphorylase Kinase, domain 1"/>
    <property type="match status" value="1"/>
</dbReference>
<evidence type="ECO:0000256" key="12">
    <source>
        <dbReference type="ARBA" id="ARBA00022989"/>
    </source>
</evidence>
<evidence type="ECO:0000313" key="25">
    <source>
        <dbReference type="Proteomes" id="UP000652761"/>
    </source>
</evidence>
<keyword evidence="5 17" id="KW-0808">Transferase</keyword>
<dbReference type="Pfam" id="PF00954">
    <property type="entry name" value="S_locus_glycop"/>
    <property type="match status" value="1"/>
</dbReference>
<dbReference type="InterPro" id="IPR024171">
    <property type="entry name" value="SRK-like_kinase"/>
</dbReference>
<keyword evidence="2 17" id="KW-0723">Serine/threonine-protein kinase</keyword>
<evidence type="ECO:0000256" key="15">
    <source>
        <dbReference type="ARBA" id="ARBA00023157"/>
    </source>
</evidence>
<dbReference type="SMART" id="SM00108">
    <property type="entry name" value="B_lectin"/>
    <property type="match status" value="1"/>
</dbReference>
<evidence type="ECO:0000256" key="20">
    <source>
        <dbReference type="SAM" id="SignalP"/>
    </source>
</evidence>
<evidence type="ECO:0000259" key="21">
    <source>
        <dbReference type="PROSITE" id="PS50011"/>
    </source>
</evidence>
<dbReference type="GO" id="GO:0004674">
    <property type="term" value="F:protein serine/threonine kinase activity"/>
    <property type="evidence" value="ECO:0007669"/>
    <property type="project" value="UniProtKB-KW"/>
</dbReference>
<keyword evidence="10 17" id="KW-0418">Kinase</keyword>
<dbReference type="GO" id="GO:0016020">
    <property type="term" value="C:membrane"/>
    <property type="evidence" value="ECO:0007669"/>
    <property type="project" value="UniProtKB-SubCell"/>
</dbReference>
<evidence type="ECO:0000256" key="3">
    <source>
        <dbReference type="ARBA" id="ARBA00022536"/>
    </source>
</evidence>
<keyword evidence="12 19" id="KW-1133">Transmembrane helix</keyword>
<evidence type="ECO:0000256" key="7">
    <source>
        <dbReference type="ARBA" id="ARBA00022729"/>
    </source>
</evidence>
<evidence type="ECO:0000256" key="8">
    <source>
        <dbReference type="ARBA" id="ARBA00022737"/>
    </source>
</evidence>
<dbReference type="FunFam" id="3.30.200.20:FF:000178">
    <property type="entry name" value="serine/threonine-protein kinase PBS1-like"/>
    <property type="match status" value="1"/>
</dbReference>
<feature type="signal peptide" evidence="20">
    <location>
        <begin position="1"/>
        <end position="32"/>
    </location>
</feature>
<dbReference type="InterPro" id="IPR017441">
    <property type="entry name" value="Protein_kinase_ATP_BS"/>
</dbReference>
<gene>
    <name evidence="24" type="ORF">Taro_030486</name>
</gene>
<dbReference type="InterPro" id="IPR000858">
    <property type="entry name" value="S_locus_glycoprot_dom"/>
</dbReference>
<comment type="catalytic activity">
    <reaction evidence="17">
        <text>L-threonyl-[protein] + ATP = O-phospho-L-threonyl-[protein] + ADP + H(+)</text>
        <dbReference type="Rhea" id="RHEA:46608"/>
        <dbReference type="Rhea" id="RHEA-COMP:11060"/>
        <dbReference type="Rhea" id="RHEA-COMP:11605"/>
        <dbReference type="ChEBI" id="CHEBI:15378"/>
        <dbReference type="ChEBI" id="CHEBI:30013"/>
        <dbReference type="ChEBI" id="CHEBI:30616"/>
        <dbReference type="ChEBI" id="CHEBI:61977"/>
        <dbReference type="ChEBI" id="CHEBI:456216"/>
        <dbReference type="EC" id="2.7.11.1"/>
    </reaction>
</comment>
<dbReference type="GO" id="GO:0051707">
    <property type="term" value="P:response to other organism"/>
    <property type="evidence" value="ECO:0007669"/>
    <property type="project" value="UniProtKB-ARBA"/>
</dbReference>
<dbReference type="InterPro" id="IPR001480">
    <property type="entry name" value="Bulb-type_lectin_dom"/>
</dbReference>
<dbReference type="Gene3D" id="2.90.10.10">
    <property type="entry name" value="Bulb-type lectin domain"/>
    <property type="match status" value="1"/>
</dbReference>
<keyword evidence="6 19" id="KW-0812">Transmembrane</keyword>
<comment type="caution">
    <text evidence="24">The sequence shown here is derived from an EMBL/GenBank/DDBJ whole genome shotgun (WGS) entry which is preliminary data.</text>
</comment>
<dbReference type="Pfam" id="PF08276">
    <property type="entry name" value="PAN_2"/>
    <property type="match status" value="1"/>
</dbReference>
<evidence type="ECO:0000256" key="5">
    <source>
        <dbReference type="ARBA" id="ARBA00022679"/>
    </source>
</evidence>
<comment type="similarity">
    <text evidence="17">Belongs to the protein kinase superfamily. Ser/Thr protein kinase family.</text>
</comment>
<evidence type="ECO:0000256" key="11">
    <source>
        <dbReference type="ARBA" id="ARBA00022840"/>
    </source>
</evidence>
<dbReference type="SUPFAM" id="SSF56112">
    <property type="entry name" value="Protein kinase-like (PK-like)"/>
    <property type="match status" value="1"/>
</dbReference>
<dbReference type="InterPro" id="IPR003609">
    <property type="entry name" value="Pan_app"/>
</dbReference>
<evidence type="ECO:0000256" key="10">
    <source>
        <dbReference type="ARBA" id="ARBA00022777"/>
    </source>
</evidence>
<keyword evidence="16" id="KW-0325">Glycoprotein</keyword>
<name>A0A843VW90_COLES</name>
<dbReference type="FunFam" id="2.90.10.10:FF:000002">
    <property type="entry name" value="Serine/threonine-protein kinase"/>
    <property type="match status" value="1"/>
</dbReference>
<dbReference type="SMART" id="SM00473">
    <property type="entry name" value="PAN_AP"/>
    <property type="match status" value="1"/>
</dbReference>
<dbReference type="SMART" id="SM00220">
    <property type="entry name" value="S_TKc"/>
    <property type="match status" value="1"/>
</dbReference>
<evidence type="ECO:0000256" key="13">
    <source>
        <dbReference type="ARBA" id="ARBA00023035"/>
    </source>
</evidence>
<keyword evidence="25" id="KW-1185">Reference proteome</keyword>
<dbReference type="OrthoDB" id="1668230at2759"/>
<feature type="chain" id="PRO_5032558268" description="Receptor-like serine/threonine-protein kinase" evidence="20">
    <location>
        <begin position="33"/>
        <end position="808"/>
    </location>
</feature>
<dbReference type="InterPro" id="IPR000719">
    <property type="entry name" value="Prot_kinase_dom"/>
</dbReference>
<evidence type="ECO:0000259" key="23">
    <source>
        <dbReference type="PROSITE" id="PS50948"/>
    </source>
</evidence>
<reference evidence="24" key="1">
    <citation type="submission" date="2017-07" db="EMBL/GenBank/DDBJ databases">
        <title>Taro Niue Genome Assembly and Annotation.</title>
        <authorList>
            <person name="Atibalentja N."/>
            <person name="Keating K."/>
            <person name="Fields C.J."/>
        </authorList>
    </citation>
    <scope>NUCLEOTIDE SEQUENCE</scope>
    <source>
        <strain evidence="24">Niue_2</strain>
        <tissue evidence="24">Leaf</tissue>
    </source>
</reference>
<evidence type="ECO:0000259" key="22">
    <source>
        <dbReference type="PROSITE" id="PS50927"/>
    </source>
</evidence>
<dbReference type="GO" id="GO:0048544">
    <property type="term" value="P:recognition of pollen"/>
    <property type="evidence" value="ECO:0007669"/>
    <property type="project" value="InterPro"/>
</dbReference>
<keyword evidence="14 19" id="KW-0472">Membrane</keyword>
<dbReference type="SUPFAM" id="SSF51110">
    <property type="entry name" value="alpha-D-mannose-specific plant lectins"/>
    <property type="match status" value="1"/>
</dbReference>
<accession>A0A843VW90</accession>
<dbReference type="PIRSF" id="PIRSF000641">
    <property type="entry name" value="SRK"/>
    <property type="match status" value="1"/>
</dbReference>
<evidence type="ECO:0000256" key="1">
    <source>
        <dbReference type="ARBA" id="ARBA00004167"/>
    </source>
</evidence>
<dbReference type="InterPro" id="IPR011009">
    <property type="entry name" value="Kinase-like_dom_sf"/>
</dbReference>
<dbReference type="EMBL" id="NMUH01002098">
    <property type="protein sequence ID" value="MQL97780.1"/>
    <property type="molecule type" value="Genomic_DNA"/>
</dbReference>
<keyword evidence="4" id="KW-0348">Hemagglutinin</keyword>
<evidence type="ECO:0000256" key="4">
    <source>
        <dbReference type="ARBA" id="ARBA00022546"/>
    </source>
</evidence>
<dbReference type="Gene3D" id="1.10.510.10">
    <property type="entry name" value="Transferase(Phosphotransferase) domain 1"/>
    <property type="match status" value="1"/>
</dbReference>
<evidence type="ECO:0000256" key="14">
    <source>
        <dbReference type="ARBA" id="ARBA00023136"/>
    </source>
</evidence>
<evidence type="ECO:0000256" key="17">
    <source>
        <dbReference type="PIRNR" id="PIRNR000641"/>
    </source>
</evidence>
<evidence type="ECO:0000256" key="18">
    <source>
        <dbReference type="PROSITE-ProRule" id="PRU10141"/>
    </source>
</evidence>
<dbReference type="EC" id="2.7.11.1" evidence="17"/>
<keyword evidence="15" id="KW-1015">Disulfide bond</keyword>
<dbReference type="PROSITE" id="PS50927">
    <property type="entry name" value="BULB_LECTIN"/>
    <property type="match status" value="1"/>
</dbReference>
<dbReference type="GO" id="GO:0005524">
    <property type="term" value="F:ATP binding"/>
    <property type="evidence" value="ECO:0007669"/>
    <property type="project" value="UniProtKB-UniRule"/>
</dbReference>
<evidence type="ECO:0000256" key="2">
    <source>
        <dbReference type="ARBA" id="ARBA00022527"/>
    </source>
</evidence>
<protein>
    <recommendedName>
        <fullName evidence="17">Receptor-like serine/threonine-protein kinase</fullName>
        <ecNumber evidence="17">2.7.11.1</ecNumber>
    </recommendedName>
</protein>
<feature type="binding site" evidence="18">
    <location>
        <position position="536"/>
    </location>
    <ligand>
        <name>ATP</name>
        <dbReference type="ChEBI" id="CHEBI:30616"/>
    </ligand>
</feature>
<keyword evidence="9 17" id="KW-0547">Nucleotide-binding</keyword>
<dbReference type="CDD" id="cd00028">
    <property type="entry name" value="B_lectin"/>
    <property type="match status" value="1"/>
</dbReference>
<dbReference type="PROSITE" id="PS50011">
    <property type="entry name" value="PROTEIN_KINASE_DOM"/>
    <property type="match status" value="1"/>
</dbReference>
<keyword evidence="8" id="KW-0677">Repeat</keyword>
<keyword evidence="11 17" id="KW-0067">ATP-binding</keyword>
<sequence>MAAGLQLQRFAAGAALSFLILLLGFNPSLSSGAHPFFHARDTISVGRSLSGNQTIVSRGSKFELGFFTPGNSGYYVGIWYKNIPVRSVIWVANREAPLSSTGSSELKLSQDGNLILVDISKIPVWSTNITSRKPSSIVAVLLDTGNLVLKASHGSPNLLWQSFDHPTDTWTPDQFFGINKITGEYQVLTSWKNSQDPAPGLFSHRIKPDGSNGYINVWNGSVVYDETGKWNGHAFELLPQMNLSSNFKFRFVETRERKYMKCTTCNGSTPVRMVMDVTGQMKISIWPDGLQEWLLIWTKPIAQCDVYSICGAFGVCDQKGLPPCSCLPGFETRISGDWDLGDWSGGCVRRSALRCADNSSSVGSRQAPDVFSVIPDVKLPTDSQNLPAASAEECKLACSGDCSCSAFAYDGSTCLIWNGKFHNLQQLSSGADGRTLHLRLAASEQQEYSRTHKSKILALAITGSILAFLILSSITLFAIKWRCSSAVGEALEGSLSHFKYSDLQKITNKFSTLLGRGGFGSVFAGVLPDSGLVAVKRLQGLRQGEKQFRAEVMTLGKVQHSNLVRLRGFCAEGDKRLLVYDYMPRGSLDSHLFNGEAPCLDWRTRYQVALGTARGLAYLHEQCRERIIHCDIKPENILLDDSYHPKVADFGMAKLVSRDLSRVLTTVRGTIGYLAPEWITGLPITPKADVYSFGMVLFELVSGRRNTEMIIGDAEVAAVYFPLLAALQINEGGDVLRLLDRRLGGDADVEELTRACMAACWCVQDEESCRPTMGEVVRILEGVLVAGLPPIPRSLHYLVHSGDGSLSV</sequence>
<dbReference type="Proteomes" id="UP000652761">
    <property type="component" value="Unassembled WGS sequence"/>
</dbReference>
<feature type="domain" description="Apple" evidence="23">
    <location>
        <begin position="355"/>
        <end position="441"/>
    </location>
</feature>
<dbReference type="AlphaFoldDB" id="A0A843VW90"/>
<dbReference type="PROSITE" id="PS00107">
    <property type="entry name" value="PROTEIN_KINASE_ATP"/>
    <property type="match status" value="1"/>
</dbReference>
<evidence type="ECO:0000256" key="6">
    <source>
        <dbReference type="ARBA" id="ARBA00022692"/>
    </source>
</evidence>
<organism evidence="24 25">
    <name type="scientific">Colocasia esculenta</name>
    <name type="common">Wild taro</name>
    <name type="synonym">Arum esculentum</name>
    <dbReference type="NCBI Taxonomy" id="4460"/>
    <lineage>
        <taxon>Eukaryota</taxon>
        <taxon>Viridiplantae</taxon>
        <taxon>Streptophyta</taxon>
        <taxon>Embryophyta</taxon>
        <taxon>Tracheophyta</taxon>
        <taxon>Spermatophyta</taxon>
        <taxon>Magnoliopsida</taxon>
        <taxon>Liliopsida</taxon>
        <taxon>Araceae</taxon>
        <taxon>Aroideae</taxon>
        <taxon>Colocasieae</taxon>
        <taxon>Colocasia</taxon>
    </lineage>
</organism>
<dbReference type="PROSITE" id="PS50948">
    <property type="entry name" value="PAN"/>
    <property type="match status" value="1"/>
</dbReference>
<feature type="transmembrane region" description="Helical" evidence="19">
    <location>
        <begin position="456"/>
        <end position="479"/>
    </location>
</feature>
<dbReference type="InterPro" id="IPR036426">
    <property type="entry name" value="Bulb-type_lectin_dom_sf"/>
</dbReference>
<keyword evidence="3" id="KW-0245">EGF-like domain</keyword>
<dbReference type="Pfam" id="PF00069">
    <property type="entry name" value="Pkinase"/>
    <property type="match status" value="1"/>
</dbReference>
<dbReference type="PROSITE" id="PS00108">
    <property type="entry name" value="PROTEIN_KINASE_ST"/>
    <property type="match status" value="1"/>
</dbReference>